<proteinExistence type="predicted"/>
<dbReference type="Proteomes" id="UP001627154">
    <property type="component" value="Unassembled WGS sequence"/>
</dbReference>
<accession>A0ABD2W4V3</accession>
<protein>
    <submittedName>
        <fullName evidence="2">Uncharacterized protein</fullName>
    </submittedName>
</protein>
<evidence type="ECO:0000313" key="3">
    <source>
        <dbReference type="Proteomes" id="UP001627154"/>
    </source>
</evidence>
<evidence type="ECO:0000256" key="1">
    <source>
        <dbReference type="SAM" id="MobiDB-lite"/>
    </source>
</evidence>
<dbReference type="EMBL" id="JBJJXI010000136">
    <property type="protein sequence ID" value="KAL3388132.1"/>
    <property type="molecule type" value="Genomic_DNA"/>
</dbReference>
<reference evidence="2 3" key="1">
    <citation type="journal article" date="2024" name="bioRxiv">
        <title>A reference genome for Trichogramma kaykai: A tiny desert-dwelling parasitoid wasp with competing sex-ratio distorters.</title>
        <authorList>
            <person name="Culotta J."/>
            <person name="Lindsey A.R."/>
        </authorList>
    </citation>
    <scope>NUCLEOTIDE SEQUENCE [LARGE SCALE GENOMIC DNA]</scope>
    <source>
        <strain evidence="2 3">KSX58</strain>
    </source>
</reference>
<gene>
    <name evidence="2" type="ORF">TKK_017172</name>
</gene>
<feature type="region of interest" description="Disordered" evidence="1">
    <location>
        <begin position="91"/>
        <end position="117"/>
    </location>
</feature>
<keyword evidence="3" id="KW-1185">Reference proteome</keyword>
<sequence>MALRRCGKGHIRFSAVTPESRCAAATTAPTQLVTTWRAHAMKPRPPIRLTIVDGPINSSVTSSSSSSSSPVINCHESRQAGVVAVAVERSSSHSTVGELDQSNPEDEEVRRRRQADRGTRYGWQRWVSSQFLMPGHFASRITFMSVNRKKSKNCRRRR</sequence>
<evidence type="ECO:0000313" key="2">
    <source>
        <dbReference type="EMBL" id="KAL3388132.1"/>
    </source>
</evidence>
<comment type="caution">
    <text evidence="2">The sequence shown here is derived from an EMBL/GenBank/DDBJ whole genome shotgun (WGS) entry which is preliminary data.</text>
</comment>
<dbReference type="AlphaFoldDB" id="A0ABD2W4V3"/>
<organism evidence="2 3">
    <name type="scientific">Trichogramma kaykai</name>
    <dbReference type="NCBI Taxonomy" id="54128"/>
    <lineage>
        <taxon>Eukaryota</taxon>
        <taxon>Metazoa</taxon>
        <taxon>Ecdysozoa</taxon>
        <taxon>Arthropoda</taxon>
        <taxon>Hexapoda</taxon>
        <taxon>Insecta</taxon>
        <taxon>Pterygota</taxon>
        <taxon>Neoptera</taxon>
        <taxon>Endopterygota</taxon>
        <taxon>Hymenoptera</taxon>
        <taxon>Apocrita</taxon>
        <taxon>Proctotrupomorpha</taxon>
        <taxon>Chalcidoidea</taxon>
        <taxon>Trichogrammatidae</taxon>
        <taxon>Trichogramma</taxon>
    </lineage>
</organism>
<name>A0ABD2W4V3_9HYME</name>